<evidence type="ECO:0008006" key="4">
    <source>
        <dbReference type="Google" id="ProtNLM"/>
    </source>
</evidence>
<feature type="region of interest" description="Disordered" evidence="1">
    <location>
        <begin position="188"/>
        <end position="232"/>
    </location>
</feature>
<feature type="region of interest" description="Disordered" evidence="1">
    <location>
        <begin position="244"/>
        <end position="298"/>
    </location>
</feature>
<reference evidence="2" key="1">
    <citation type="submission" date="2025-08" db="UniProtKB">
        <authorList>
            <consortium name="Ensembl"/>
        </authorList>
    </citation>
    <scope>IDENTIFICATION</scope>
</reference>
<dbReference type="Ensembl" id="ENSCWAT00000014087.1">
    <property type="protein sequence ID" value="ENSCWAP00000012968.1"/>
    <property type="gene ID" value="ENSCWAG00000010087.1"/>
</dbReference>
<dbReference type="InterPro" id="IPR035979">
    <property type="entry name" value="RBD_domain_sf"/>
</dbReference>
<dbReference type="GeneTree" id="ENSGT00390000008360"/>
<sequence length="298" mass="33364">PQTPKHYAQPGVPRRAFEVLSDLYQLLPNRLMELLRSHKTEEDEKKCENSELSGLERILERHQFPKEIFLTPKPSSMPPWRRKANNTENQGWKKCHLWNKATQEPPMSTIVVRWLKKNMQPAEDLDSVARRLAVFGPIKSVTLCGRQSAVVAFEDTVSACHAVAAFQGRVPGTMFQCAWQQPFMAKDVSLPRPHPHPPQSPSLAPSQRGSGQREPSTHPPVSAGNRPDEDRLVREREIRNCSRAIPGHGLRAAAGVTASPSWTGRRRWRRGTPPTPTFPAGLGSPPRSRRAAAPSPDF</sequence>
<evidence type="ECO:0000256" key="1">
    <source>
        <dbReference type="SAM" id="MobiDB-lite"/>
    </source>
</evidence>
<dbReference type="InterPro" id="IPR027827">
    <property type="entry name" value="Tex56"/>
</dbReference>
<dbReference type="GO" id="GO:0003676">
    <property type="term" value="F:nucleic acid binding"/>
    <property type="evidence" value="ECO:0007669"/>
    <property type="project" value="InterPro"/>
</dbReference>
<proteinExistence type="predicted"/>
<reference evidence="2" key="2">
    <citation type="submission" date="2025-09" db="UniProtKB">
        <authorList>
            <consortium name="Ensembl"/>
        </authorList>
    </citation>
    <scope>IDENTIFICATION</scope>
</reference>
<evidence type="ECO:0000313" key="2">
    <source>
        <dbReference type="Ensembl" id="ENSCWAP00000012968.1"/>
    </source>
</evidence>
<protein>
    <recommendedName>
        <fullName evidence="4">RRM domain-containing protein</fullName>
    </recommendedName>
</protein>
<dbReference type="Proteomes" id="UP000694540">
    <property type="component" value="Unplaced"/>
</dbReference>
<dbReference type="PANTHER" id="PTHR35968">
    <property type="entry name" value="CHROMOSOME 6 C6ORF201 HOMOLOG"/>
    <property type="match status" value="1"/>
</dbReference>
<name>A0A8C3WHG8_9CETA</name>
<dbReference type="PANTHER" id="PTHR35968:SF1">
    <property type="entry name" value="TESTIS EXPRESSED PROTEIN 56"/>
    <property type="match status" value="1"/>
</dbReference>
<accession>A0A8C3WHG8</accession>
<evidence type="ECO:0000313" key="3">
    <source>
        <dbReference type="Proteomes" id="UP000694540"/>
    </source>
</evidence>
<organism evidence="2 3">
    <name type="scientific">Catagonus wagneri</name>
    <name type="common">Chacoan peccary</name>
    <dbReference type="NCBI Taxonomy" id="51154"/>
    <lineage>
        <taxon>Eukaryota</taxon>
        <taxon>Metazoa</taxon>
        <taxon>Chordata</taxon>
        <taxon>Craniata</taxon>
        <taxon>Vertebrata</taxon>
        <taxon>Euteleostomi</taxon>
        <taxon>Mammalia</taxon>
        <taxon>Eutheria</taxon>
        <taxon>Laurasiatheria</taxon>
        <taxon>Artiodactyla</taxon>
        <taxon>Suina</taxon>
        <taxon>Tayassuidae</taxon>
        <taxon>Catagonus</taxon>
    </lineage>
</organism>
<keyword evidence="3" id="KW-1185">Reference proteome</keyword>
<dbReference type="Pfam" id="PF15023">
    <property type="entry name" value="DUF4523"/>
    <property type="match status" value="1"/>
</dbReference>
<dbReference type="SUPFAM" id="SSF54928">
    <property type="entry name" value="RNA-binding domain, RBD"/>
    <property type="match status" value="1"/>
</dbReference>
<dbReference type="AlphaFoldDB" id="A0A8C3WHG8"/>